<protein>
    <submittedName>
        <fullName evidence="2">DUF4369 domain-containing protein</fullName>
    </submittedName>
</protein>
<accession>A0A368P405</accession>
<dbReference type="Pfam" id="PF14289">
    <property type="entry name" value="DUF4369"/>
    <property type="match status" value="1"/>
</dbReference>
<feature type="domain" description="DUF4369" evidence="1">
    <location>
        <begin position="23"/>
        <end position="116"/>
    </location>
</feature>
<dbReference type="EMBL" id="QPIG01000003">
    <property type="protein sequence ID" value="RCU57176.1"/>
    <property type="molecule type" value="Genomic_DNA"/>
</dbReference>
<evidence type="ECO:0000259" key="1">
    <source>
        <dbReference type="Pfam" id="PF14289"/>
    </source>
</evidence>
<dbReference type="OrthoDB" id="1143206at2"/>
<reference evidence="2 3" key="1">
    <citation type="submission" date="2018-07" db="EMBL/GenBank/DDBJ databases">
        <title>Oceanihabitans testaceum sp. nov., isolated from marine sediment.</title>
        <authorList>
            <person name="Li C.-M."/>
        </authorList>
    </citation>
    <scope>NUCLEOTIDE SEQUENCE [LARGE SCALE GENOMIC DNA]</scope>
    <source>
        <strain evidence="2 3">S9-10</strain>
    </source>
</reference>
<keyword evidence="3" id="KW-1185">Reference proteome</keyword>
<comment type="caution">
    <text evidence="2">The sequence shown here is derived from an EMBL/GenBank/DDBJ whole genome shotgun (WGS) entry which is preliminary data.</text>
</comment>
<dbReference type="AlphaFoldDB" id="A0A368P405"/>
<dbReference type="Proteomes" id="UP000252249">
    <property type="component" value="Unassembled WGS sequence"/>
</dbReference>
<evidence type="ECO:0000313" key="3">
    <source>
        <dbReference type="Proteomes" id="UP000252249"/>
    </source>
</evidence>
<name>A0A368P405_9FLAO</name>
<dbReference type="PROSITE" id="PS51257">
    <property type="entry name" value="PROKAR_LIPOPROTEIN"/>
    <property type="match status" value="1"/>
</dbReference>
<gene>
    <name evidence="2" type="ORF">DU428_09530</name>
</gene>
<dbReference type="InterPro" id="IPR025380">
    <property type="entry name" value="DUF4369"/>
</dbReference>
<sequence length="229" mass="26041">MKNTVFVLLLAILFSCGKNKDLTVKVDVKGLKKGTIYLKKAQDTTILTVDSLIVHGEEPIELYSELDSPEVFFLQLDKNSKEDEVITFFAEKGITEVSTNVKNFGLDAKIKGSKQQVALEEYMEVMSRFNDRNLNLIKERFDALKTNDSALIRSNEKAKNALLKNKYLYTVNFAMKNNDNEVAPYIVLTEIADAQIKWLDTVNNALTPKVKESKYGKKLEDFIAERKKS</sequence>
<organism evidence="2 3">
    <name type="scientific">Oceanihabitans sediminis</name>
    <dbReference type="NCBI Taxonomy" id="1812012"/>
    <lineage>
        <taxon>Bacteria</taxon>
        <taxon>Pseudomonadati</taxon>
        <taxon>Bacteroidota</taxon>
        <taxon>Flavobacteriia</taxon>
        <taxon>Flavobacteriales</taxon>
        <taxon>Flavobacteriaceae</taxon>
        <taxon>Oceanihabitans</taxon>
    </lineage>
</organism>
<dbReference type="RefSeq" id="WP_072351267.1">
    <property type="nucleotide sequence ID" value="NZ_JAWWDI010000011.1"/>
</dbReference>
<proteinExistence type="predicted"/>
<evidence type="ECO:0000313" key="2">
    <source>
        <dbReference type="EMBL" id="RCU57176.1"/>
    </source>
</evidence>